<reference evidence="1 2" key="1">
    <citation type="submission" date="2024-04" db="EMBL/GenBank/DDBJ databases">
        <authorList>
            <person name="Fracassetti M."/>
        </authorList>
    </citation>
    <scope>NUCLEOTIDE SEQUENCE [LARGE SCALE GENOMIC DNA]</scope>
</reference>
<organism evidence="1 2">
    <name type="scientific">Linum trigynum</name>
    <dbReference type="NCBI Taxonomy" id="586398"/>
    <lineage>
        <taxon>Eukaryota</taxon>
        <taxon>Viridiplantae</taxon>
        <taxon>Streptophyta</taxon>
        <taxon>Embryophyta</taxon>
        <taxon>Tracheophyta</taxon>
        <taxon>Spermatophyta</taxon>
        <taxon>Magnoliopsida</taxon>
        <taxon>eudicotyledons</taxon>
        <taxon>Gunneridae</taxon>
        <taxon>Pentapetalae</taxon>
        <taxon>rosids</taxon>
        <taxon>fabids</taxon>
        <taxon>Malpighiales</taxon>
        <taxon>Linaceae</taxon>
        <taxon>Linum</taxon>
    </lineage>
</organism>
<gene>
    <name evidence="1" type="ORF">LTRI10_LOCUS7912</name>
</gene>
<dbReference type="EMBL" id="OZ034814">
    <property type="protein sequence ID" value="CAL1360476.1"/>
    <property type="molecule type" value="Genomic_DNA"/>
</dbReference>
<accession>A0AAV2CWI7</accession>
<keyword evidence="2" id="KW-1185">Reference proteome</keyword>
<dbReference type="Proteomes" id="UP001497516">
    <property type="component" value="Chromosome 10"/>
</dbReference>
<proteinExistence type="predicted"/>
<name>A0AAV2CWI7_9ROSI</name>
<dbReference type="AlphaFoldDB" id="A0AAV2CWI7"/>
<sequence>MGHAFLNLAQACDRYSKLVDLGAQHLRVHETFENDVDLRTRALILHRLVLGSLLSLFRHTHGLGLHHCGHDDTLA</sequence>
<evidence type="ECO:0000313" key="2">
    <source>
        <dbReference type="Proteomes" id="UP001497516"/>
    </source>
</evidence>
<evidence type="ECO:0000313" key="1">
    <source>
        <dbReference type="EMBL" id="CAL1360476.1"/>
    </source>
</evidence>
<protein>
    <submittedName>
        <fullName evidence="1">Uncharacterized protein</fullName>
    </submittedName>
</protein>